<name>A0A6M3IXH8_9ZZZZ</name>
<organism evidence="1">
    <name type="scientific">viral metagenome</name>
    <dbReference type="NCBI Taxonomy" id="1070528"/>
    <lineage>
        <taxon>unclassified sequences</taxon>
        <taxon>metagenomes</taxon>
        <taxon>organismal metagenomes</taxon>
    </lineage>
</organism>
<dbReference type="EMBL" id="MT142480">
    <property type="protein sequence ID" value="QJA82143.1"/>
    <property type="molecule type" value="Genomic_DNA"/>
</dbReference>
<sequence length="103" mass="11466">MKKIVFGLIIGLTISGVCYGYRITKPSRVTDFDSNNLITVNQNFERLWDLTNGRYSLNIVTTNPDGSRGDVGDMVLLNATGTYYLEICVATNTWRGVELTNVP</sequence>
<accession>A0A6M3IXH8</accession>
<protein>
    <submittedName>
        <fullName evidence="1">Uncharacterized protein</fullName>
    </submittedName>
</protein>
<evidence type="ECO:0000313" key="2">
    <source>
        <dbReference type="EMBL" id="QJA82143.1"/>
    </source>
</evidence>
<dbReference type="AlphaFoldDB" id="A0A6M3IXH8"/>
<evidence type="ECO:0000313" key="1">
    <source>
        <dbReference type="EMBL" id="QJA61342.1"/>
    </source>
</evidence>
<gene>
    <name evidence="2" type="ORF">MM415A00442_0026</name>
    <name evidence="1" type="ORF">MM415B00961_0016</name>
</gene>
<dbReference type="EMBL" id="MT141438">
    <property type="protein sequence ID" value="QJA61342.1"/>
    <property type="molecule type" value="Genomic_DNA"/>
</dbReference>
<reference evidence="1" key="1">
    <citation type="submission" date="2020-03" db="EMBL/GenBank/DDBJ databases">
        <title>The deep terrestrial virosphere.</title>
        <authorList>
            <person name="Holmfeldt K."/>
            <person name="Nilsson E."/>
            <person name="Simone D."/>
            <person name="Lopez-Fernandez M."/>
            <person name="Wu X."/>
            <person name="de Brujin I."/>
            <person name="Lundin D."/>
            <person name="Andersson A."/>
            <person name="Bertilsson S."/>
            <person name="Dopson M."/>
        </authorList>
    </citation>
    <scope>NUCLEOTIDE SEQUENCE</scope>
    <source>
        <strain evidence="2">MM415A00442</strain>
        <strain evidence="1">MM415B00961</strain>
    </source>
</reference>
<proteinExistence type="predicted"/>